<proteinExistence type="predicted"/>
<dbReference type="GO" id="GO:0019843">
    <property type="term" value="F:rRNA binding"/>
    <property type="evidence" value="ECO:0007669"/>
    <property type="project" value="TreeGrafter"/>
</dbReference>
<dbReference type="AlphaFoldDB" id="A0A8X6KMZ0"/>
<dbReference type="PANTHER" id="PTHR46337:SF1">
    <property type="entry name" value="RCC1-LIKE G EXCHANGING FACTOR-LIKE PROTEIN"/>
    <property type="match status" value="1"/>
</dbReference>
<dbReference type="OrthoDB" id="70707at2759"/>
<reference evidence="1" key="1">
    <citation type="submission" date="2020-07" db="EMBL/GenBank/DDBJ databases">
        <title>Multicomponent nature underlies the extraordinary mechanical properties of spider dragline silk.</title>
        <authorList>
            <person name="Kono N."/>
            <person name="Nakamura H."/>
            <person name="Mori M."/>
            <person name="Yoshida Y."/>
            <person name="Ohtoshi R."/>
            <person name="Malay A.D."/>
            <person name="Moran D.A.P."/>
            <person name="Tomita M."/>
            <person name="Numata K."/>
            <person name="Arakawa K."/>
        </authorList>
    </citation>
    <scope>NUCLEOTIDE SEQUENCE</scope>
</reference>
<comment type="caution">
    <text evidence="1">The sequence shown here is derived from an EMBL/GenBank/DDBJ whole genome shotgun (WGS) entry which is preliminary data.</text>
</comment>
<feature type="non-terminal residue" evidence="1">
    <location>
        <position position="65"/>
    </location>
</feature>
<protein>
    <submittedName>
        <fullName evidence="1">RCC1-like G exchanging factor-like protein</fullName>
    </submittedName>
</protein>
<organism evidence="1 2">
    <name type="scientific">Trichonephila clavata</name>
    <name type="common">Joro spider</name>
    <name type="synonym">Nephila clavata</name>
    <dbReference type="NCBI Taxonomy" id="2740835"/>
    <lineage>
        <taxon>Eukaryota</taxon>
        <taxon>Metazoa</taxon>
        <taxon>Ecdysozoa</taxon>
        <taxon>Arthropoda</taxon>
        <taxon>Chelicerata</taxon>
        <taxon>Arachnida</taxon>
        <taxon>Araneae</taxon>
        <taxon>Araneomorphae</taxon>
        <taxon>Entelegynae</taxon>
        <taxon>Araneoidea</taxon>
        <taxon>Nephilidae</taxon>
        <taxon>Trichonephila</taxon>
    </lineage>
</organism>
<dbReference type="InterPro" id="IPR053035">
    <property type="entry name" value="Mitochondrial_GEF_domain"/>
</dbReference>
<dbReference type="Pfam" id="PF13540">
    <property type="entry name" value="RCC1_2"/>
    <property type="match status" value="1"/>
</dbReference>
<gene>
    <name evidence="1" type="primary">Rcc1l</name>
    <name evidence="1" type="ORF">TNCT_338471</name>
</gene>
<evidence type="ECO:0000313" key="2">
    <source>
        <dbReference type="Proteomes" id="UP000887116"/>
    </source>
</evidence>
<dbReference type="Gene3D" id="2.130.10.30">
    <property type="entry name" value="Regulator of chromosome condensation 1/beta-lactamase-inhibitor protein II"/>
    <property type="match status" value="1"/>
</dbReference>
<dbReference type="PANTHER" id="PTHR46337">
    <property type="entry name" value="RCC1-LIKE G EXCHANGING FACTOR-LIKE PROTEIN"/>
    <property type="match status" value="1"/>
</dbReference>
<dbReference type="GO" id="GO:0070131">
    <property type="term" value="P:positive regulation of mitochondrial translation"/>
    <property type="evidence" value="ECO:0007669"/>
    <property type="project" value="TreeGrafter"/>
</dbReference>
<dbReference type="GO" id="GO:0005743">
    <property type="term" value="C:mitochondrial inner membrane"/>
    <property type="evidence" value="ECO:0007669"/>
    <property type="project" value="TreeGrafter"/>
</dbReference>
<dbReference type="Proteomes" id="UP000887116">
    <property type="component" value="Unassembled WGS sequence"/>
</dbReference>
<dbReference type="SUPFAM" id="SSF50985">
    <property type="entry name" value="RCC1/BLIP-II"/>
    <property type="match status" value="1"/>
</dbReference>
<sequence length="65" mass="6796">TPLGTLAEPVPIALPLLNSGTKAIKVGCGRAHTVVITDKEGIFSLGNNCYGQCGVPLENKEVDKF</sequence>
<dbReference type="InterPro" id="IPR009091">
    <property type="entry name" value="RCC1/BLIP-II"/>
</dbReference>
<name>A0A8X6KMZ0_TRICU</name>
<dbReference type="GO" id="GO:0005085">
    <property type="term" value="F:guanyl-nucleotide exchange factor activity"/>
    <property type="evidence" value="ECO:0007669"/>
    <property type="project" value="TreeGrafter"/>
</dbReference>
<accession>A0A8X6KMZ0</accession>
<dbReference type="EMBL" id="BMAO01011982">
    <property type="protein sequence ID" value="GFQ78166.1"/>
    <property type="molecule type" value="Genomic_DNA"/>
</dbReference>
<evidence type="ECO:0000313" key="1">
    <source>
        <dbReference type="EMBL" id="GFQ78166.1"/>
    </source>
</evidence>
<keyword evidence="2" id="KW-1185">Reference proteome</keyword>